<dbReference type="Proteomes" id="UP000676456">
    <property type="component" value="Unassembled WGS sequence"/>
</dbReference>
<comment type="caution">
    <text evidence="2">The sequence shown here is derived from an EMBL/GenBank/DDBJ whole genome shotgun (WGS) entry which is preliminary data.</text>
</comment>
<evidence type="ECO:0000313" key="2">
    <source>
        <dbReference type="EMBL" id="MBS4224146.1"/>
    </source>
</evidence>
<organism evidence="2 3">
    <name type="scientific">Lederbergia citrea</name>
    <dbReference type="NCBI Taxonomy" id="2833581"/>
    <lineage>
        <taxon>Bacteria</taxon>
        <taxon>Bacillati</taxon>
        <taxon>Bacillota</taxon>
        <taxon>Bacilli</taxon>
        <taxon>Bacillales</taxon>
        <taxon>Bacillaceae</taxon>
        <taxon>Lederbergia</taxon>
    </lineage>
</organism>
<dbReference type="Gene3D" id="1.20.200.10">
    <property type="entry name" value="Fumarase/aspartase (Central domain)"/>
    <property type="match status" value="1"/>
</dbReference>
<name>A0A942Z6K6_9BACI</name>
<gene>
    <name evidence="2" type="ORF">KHA91_15605</name>
</gene>
<dbReference type="GO" id="GO:0016841">
    <property type="term" value="F:ammonia-lyase activity"/>
    <property type="evidence" value="ECO:0007669"/>
    <property type="project" value="UniProtKB-ARBA"/>
</dbReference>
<dbReference type="CDD" id="cd00332">
    <property type="entry name" value="PAL-HAL"/>
    <property type="match status" value="1"/>
</dbReference>
<keyword evidence="1 2" id="KW-0456">Lyase</keyword>
<dbReference type="Pfam" id="PF00221">
    <property type="entry name" value="Lyase_aromatic"/>
    <property type="match status" value="1"/>
</dbReference>
<dbReference type="InterPro" id="IPR001106">
    <property type="entry name" value="Aromatic_Lyase"/>
</dbReference>
<dbReference type="EMBL" id="JAGYPN010000003">
    <property type="protein sequence ID" value="MBS4224146.1"/>
    <property type="molecule type" value="Genomic_DNA"/>
</dbReference>
<evidence type="ECO:0000256" key="1">
    <source>
        <dbReference type="ARBA" id="ARBA00023239"/>
    </source>
</evidence>
<dbReference type="RefSeq" id="WP_213099188.1">
    <property type="nucleotide sequence ID" value="NZ_JAGYPK010000003.1"/>
</dbReference>
<dbReference type="AlphaFoldDB" id="A0A942Z6K6"/>
<evidence type="ECO:0000313" key="3">
    <source>
        <dbReference type="Proteomes" id="UP000676456"/>
    </source>
</evidence>
<dbReference type="InterPro" id="IPR024083">
    <property type="entry name" value="Fumarase/histidase_N"/>
</dbReference>
<keyword evidence="3" id="KW-1185">Reference proteome</keyword>
<dbReference type="InterPro" id="IPR008948">
    <property type="entry name" value="L-Aspartase-like"/>
</dbReference>
<sequence>MPSQTEFLIIDGETLSYEKIFEYIENPHLQVALSIEAINRVNHYRSAVDQWLVDEKKVIYGVTTGLGKLKDFVVDERNQNEFQRKILLSHAVGLGPDFPEQVVRLAMLLRANVFARGNSGVRIEFIERILQLLNKGVYPCVPQIGSLGVGDLQPMAHIGLCLIGAPEGKARFRGDKGISPDILAKAQIVPITFEMTAKEALSLIDGSTMVLAASIYAYYQAQQLCKIADMAAALNIEATRGEMNALDPRIHEVNNLQSEQDTARILREFLEGSQWTTDEGRKRLGELKPRVQDAVSIRSTAQVHGAIKDVLQYIQSILDREMNASKDNPLIFFDGVNFESLSGGNYHGAHLSYALDFMGIVITDLAVISERRSARLLDPFMSYGLPTNLVAKAGLNTGFALVHANATAMVGEIRILATPASVGSIPAKGNQEDHNSMAMGAVRKLMHMIELAQQVLAIELLVAAQAIDLISENMQGLCMGKGTFAIHRWIRLSIEPMWEDRFILPDLEKMIEFVKSGQILGQFPPYNMKKIAR</sequence>
<dbReference type="PANTHER" id="PTHR10362">
    <property type="entry name" value="HISTIDINE AMMONIA-LYASE"/>
    <property type="match status" value="1"/>
</dbReference>
<dbReference type="Gene3D" id="1.10.275.10">
    <property type="entry name" value="Fumarase/aspartase (N-terminal domain)"/>
    <property type="match status" value="1"/>
</dbReference>
<accession>A0A942Z6K6</accession>
<dbReference type="SUPFAM" id="SSF48557">
    <property type="entry name" value="L-aspartase-like"/>
    <property type="match status" value="1"/>
</dbReference>
<protein>
    <submittedName>
        <fullName evidence="2">Aromatic amino acid lyase</fullName>
    </submittedName>
</protein>
<proteinExistence type="predicted"/>
<reference evidence="2 3" key="1">
    <citation type="submission" date="2021-05" db="EMBL/GenBank/DDBJ databases">
        <title>Novel Bacillus species.</title>
        <authorList>
            <person name="Liu G."/>
        </authorList>
    </citation>
    <scope>NUCLEOTIDE SEQUENCE [LARGE SCALE GENOMIC DNA]</scope>
    <source>
        <strain evidence="2 3">FJAT-49682</strain>
    </source>
</reference>